<dbReference type="AlphaFoldDB" id="A0A0A0EKK5"/>
<evidence type="ECO:0000313" key="2">
    <source>
        <dbReference type="Proteomes" id="UP000030017"/>
    </source>
</evidence>
<keyword evidence="2" id="KW-1185">Reference proteome</keyword>
<proteinExistence type="predicted"/>
<dbReference type="STRING" id="1122185.N792_02475"/>
<protein>
    <submittedName>
        <fullName evidence="1">Uncharacterized protein</fullName>
    </submittedName>
</protein>
<name>A0A0A0EKK5_9GAMM</name>
<evidence type="ECO:0000313" key="1">
    <source>
        <dbReference type="EMBL" id="KGM50854.1"/>
    </source>
</evidence>
<dbReference type="EMBL" id="AVPS01000010">
    <property type="protein sequence ID" value="KGM50854.1"/>
    <property type="molecule type" value="Genomic_DNA"/>
</dbReference>
<organism evidence="1 2">
    <name type="scientific">Lysobacter concretionis Ko07 = DSM 16239</name>
    <dbReference type="NCBI Taxonomy" id="1122185"/>
    <lineage>
        <taxon>Bacteria</taxon>
        <taxon>Pseudomonadati</taxon>
        <taxon>Pseudomonadota</taxon>
        <taxon>Gammaproteobacteria</taxon>
        <taxon>Lysobacterales</taxon>
        <taxon>Lysobacteraceae</taxon>
        <taxon>Novilysobacter</taxon>
    </lineage>
</organism>
<accession>A0A0A0EKK5</accession>
<reference evidence="1 2" key="1">
    <citation type="submission" date="2013-08" db="EMBL/GenBank/DDBJ databases">
        <title>Genome sequencing of Lysobacter.</title>
        <authorList>
            <person name="Zhang S."/>
            <person name="Wang G."/>
        </authorList>
    </citation>
    <scope>NUCLEOTIDE SEQUENCE [LARGE SCALE GENOMIC DNA]</scope>
    <source>
        <strain evidence="1 2">Ko07</strain>
    </source>
</reference>
<gene>
    <name evidence="1" type="ORF">N792_02475</name>
</gene>
<sequence>MDDTPRTSLGMLRTIRQNRDRIRLVTGRSMAVTGDVGVVPMMHGSRRHGALLPRHGAAVEAERQDDQATEQ</sequence>
<comment type="caution">
    <text evidence="1">The sequence shown here is derived from an EMBL/GenBank/DDBJ whole genome shotgun (WGS) entry which is preliminary data.</text>
</comment>
<dbReference type="Proteomes" id="UP000030017">
    <property type="component" value="Unassembled WGS sequence"/>
</dbReference>